<organism evidence="2">
    <name type="scientific">marine sediment metagenome</name>
    <dbReference type="NCBI Taxonomy" id="412755"/>
    <lineage>
        <taxon>unclassified sequences</taxon>
        <taxon>metagenomes</taxon>
        <taxon>ecological metagenomes</taxon>
    </lineage>
</organism>
<feature type="region of interest" description="Disordered" evidence="1">
    <location>
        <begin position="152"/>
        <end position="171"/>
    </location>
</feature>
<dbReference type="EMBL" id="BART01032361">
    <property type="protein sequence ID" value="GAH10129.1"/>
    <property type="molecule type" value="Genomic_DNA"/>
</dbReference>
<feature type="compositionally biased region" description="Basic and acidic residues" evidence="1">
    <location>
        <begin position="9"/>
        <end position="23"/>
    </location>
</feature>
<reference evidence="2" key="1">
    <citation type="journal article" date="2014" name="Front. Microbiol.">
        <title>High frequency of phylogenetically diverse reductive dehalogenase-homologous genes in deep subseafloor sedimentary metagenomes.</title>
        <authorList>
            <person name="Kawai M."/>
            <person name="Futagami T."/>
            <person name="Toyoda A."/>
            <person name="Takaki Y."/>
            <person name="Nishi S."/>
            <person name="Hori S."/>
            <person name="Arai W."/>
            <person name="Tsubouchi T."/>
            <person name="Morono Y."/>
            <person name="Uchiyama I."/>
            <person name="Ito T."/>
            <person name="Fujiyama A."/>
            <person name="Inagaki F."/>
            <person name="Takami H."/>
        </authorList>
    </citation>
    <scope>NUCLEOTIDE SEQUENCE</scope>
    <source>
        <strain evidence="2">Expedition CK06-06</strain>
    </source>
</reference>
<evidence type="ECO:0000313" key="2">
    <source>
        <dbReference type="EMBL" id="GAH10129.1"/>
    </source>
</evidence>
<gene>
    <name evidence="2" type="ORF">S01H4_55951</name>
</gene>
<feature type="region of interest" description="Disordered" evidence="1">
    <location>
        <begin position="1"/>
        <end position="23"/>
    </location>
</feature>
<comment type="caution">
    <text evidence="2">The sequence shown here is derived from an EMBL/GenBank/DDBJ whole genome shotgun (WGS) entry which is preliminary data.</text>
</comment>
<sequence>MIESQSTDWHYRKGTSEPPSDWREIGFTEDETWLIGQTSIGFGDGDDNTVLDDMQGNYTTVYLRHAFEIGPGEGIPDTLTLRVYVDDGCIVSINDQEVYRIRVSEGDMSYNDTADWIGNAEWTKYMVKNASEILTVGTNILAIHVLNHSKVSSGNNRSYPDQDRKCQHGMSRRLAYPD</sequence>
<dbReference type="Gene3D" id="2.60.120.260">
    <property type="entry name" value="Galactose-binding domain-like"/>
    <property type="match status" value="1"/>
</dbReference>
<proteinExistence type="predicted"/>
<accession>X1DYZ3</accession>
<name>X1DYZ3_9ZZZZ</name>
<protein>
    <submittedName>
        <fullName evidence="2">Uncharacterized protein</fullName>
    </submittedName>
</protein>
<dbReference type="AlphaFoldDB" id="X1DYZ3"/>
<evidence type="ECO:0000256" key="1">
    <source>
        <dbReference type="SAM" id="MobiDB-lite"/>
    </source>
</evidence>